<dbReference type="InterPro" id="IPR029787">
    <property type="entry name" value="Nucleotide_cyclase"/>
</dbReference>
<dbReference type="Pfam" id="PF00211">
    <property type="entry name" value="Guanylate_cyc"/>
    <property type="match status" value="1"/>
</dbReference>
<dbReference type="GO" id="GO:0035556">
    <property type="term" value="P:intracellular signal transduction"/>
    <property type="evidence" value="ECO:0007669"/>
    <property type="project" value="InterPro"/>
</dbReference>
<organism evidence="3 4">
    <name type="scientific">Planococcus citreus</name>
    <dbReference type="NCBI Taxonomy" id="1373"/>
    <lineage>
        <taxon>Bacteria</taxon>
        <taxon>Bacillati</taxon>
        <taxon>Bacillota</taxon>
        <taxon>Bacilli</taxon>
        <taxon>Bacillales</taxon>
        <taxon>Caryophanaceae</taxon>
        <taxon>Planococcus</taxon>
    </lineage>
</organism>
<dbReference type="PANTHER" id="PTHR43081:SF19">
    <property type="entry name" value="PH-SENSITIVE ADENYLATE CYCLASE RV1264"/>
    <property type="match status" value="1"/>
</dbReference>
<dbReference type="Proteomes" id="UP000280791">
    <property type="component" value="Unassembled WGS sequence"/>
</dbReference>
<dbReference type="RefSeq" id="WP_241663168.1">
    <property type="nucleotide sequence ID" value="NZ_QBEW01000091.1"/>
</dbReference>
<dbReference type="InterPro" id="IPR050697">
    <property type="entry name" value="Adenylyl/Guanylyl_Cyclase_3/4"/>
</dbReference>
<dbReference type="PROSITE" id="PS50125">
    <property type="entry name" value="GUANYLATE_CYCLASE_2"/>
    <property type="match status" value="1"/>
</dbReference>
<keyword evidence="4" id="KW-1185">Reference proteome</keyword>
<dbReference type="CDD" id="cd07302">
    <property type="entry name" value="CHD"/>
    <property type="match status" value="1"/>
</dbReference>
<evidence type="ECO:0000259" key="2">
    <source>
        <dbReference type="PROSITE" id="PS50125"/>
    </source>
</evidence>
<dbReference type="GO" id="GO:0006171">
    <property type="term" value="P:cAMP biosynthetic process"/>
    <property type="evidence" value="ECO:0007669"/>
    <property type="project" value="TreeGrafter"/>
</dbReference>
<dbReference type="AlphaFoldDB" id="A0A497YCY8"/>
<dbReference type="SMART" id="SM00044">
    <property type="entry name" value="CYCc"/>
    <property type="match status" value="1"/>
</dbReference>
<dbReference type="GO" id="GO:0004016">
    <property type="term" value="F:adenylate cyclase activity"/>
    <property type="evidence" value="ECO:0007669"/>
    <property type="project" value="UniProtKB-ARBA"/>
</dbReference>
<gene>
    <name evidence="3" type="ORF">DFR62_2538</name>
</gene>
<dbReference type="SUPFAM" id="SSF55073">
    <property type="entry name" value="Nucleotide cyclase"/>
    <property type="match status" value="1"/>
</dbReference>
<dbReference type="InterPro" id="IPR001054">
    <property type="entry name" value="A/G_cyclase"/>
</dbReference>
<protein>
    <submittedName>
        <fullName evidence="3">Class 3 adenylate cyclase</fullName>
    </submittedName>
</protein>
<evidence type="ECO:0000313" key="3">
    <source>
        <dbReference type="EMBL" id="RLJ86133.1"/>
    </source>
</evidence>
<dbReference type="InterPro" id="IPR045983">
    <property type="entry name" value="GUC-dom-containing_N"/>
</dbReference>
<dbReference type="Gene3D" id="3.30.70.1230">
    <property type="entry name" value="Nucleotide cyclase"/>
    <property type="match status" value="1"/>
</dbReference>
<dbReference type="Pfam" id="PF19363">
    <property type="entry name" value="DUF5939"/>
    <property type="match status" value="1"/>
</dbReference>
<evidence type="ECO:0000313" key="4">
    <source>
        <dbReference type="Proteomes" id="UP000280791"/>
    </source>
</evidence>
<comment type="similarity">
    <text evidence="1">Belongs to the adenylyl cyclase class-3 family.</text>
</comment>
<feature type="domain" description="Guanylate cyclase" evidence="2">
    <location>
        <begin position="424"/>
        <end position="541"/>
    </location>
</feature>
<proteinExistence type="inferred from homology"/>
<sequence>MMKLKPKVYILEQEFPIDRKMAWQLLADNNQMNDAIGLFPVSFGQAKTETGGVFYREAAAKVMGLVPMKWQEFPFEWQEQEYYTVERRYLSGPLLYYKLKVELSDAASGGMQTKIRLTAEFAPRNALAYPAIQTTGLPAVKKIMLYLENVQLDAQSSKLAKPAAPKVNHAELERLSNDLRAYPVAEEFIAQLKAHLAESSDQNAAQLVPSQLAKCWEMDSEQVLRGLLYATKTGLSDMSWHVICPNCRVSKDDHRSLSDLEQQFHCDLCGVLYDVNFDQSVELQFAVHPNVRQAYAEVYCVGGPVITPHIKAQRILHPGDHAEFLLTDQASMRLRVLQKNDQVPVGQKGSFRYTKAGWIEEAREASNISVINDSEKDIVVALENADWSKDTVTAAKVTAMQEFRDLFSSEVLAPGQKIAIGHVTILFTDLKGSTALYEEAGDANAYGRVRGHFDFLTEHIKQNSGSVVKTIGDAVMAVFSKPADGVKAALAIQEKLDAFNEQTNDTLLLRLGLFSGPAIAVNSNDRLDYFGRTVNLAARVQGQGDAGEVILSQELLEQPDVAALLDTQRLSIEPFNAELKGITGEQALVRLRMQEMAHIEAG</sequence>
<dbReference type="PANTHER" id="PTHR43081">
    <property type="entry name" value="ADENYLATE CYCLASE, TERMINAL-DIFFERENTIATION SPECIFIC-RELATED"/>
    <property type="match status" value="1"/>
</dbReference>
<evidence type="ECO:0000256" key="1">
    <source>
        <dbReference type="ARBA" id="ARBA00005381"/>
    </source>
</evidence>
<name>A0A497YCY8_9BACL</name>
<comment type="caution">
    <text evidence="3">The sequence shown here is derived from an EMBL/GenBank/DDBJ whole genome shotgun (WGS) entry which is preliminary data.</text>
</comment>
<reference evidence="3 4" key="1">
    <citation type="submission" date="2018-10" db="EMBL/GenBank/DDBJ databases">
        <title>Genomic Encyclopedia of Type Strains, Phase IV (KMG-IV): sequencing the most valuable type-strain genomes for metagenomic binning, comparative biology and taxonomic classification.</title>
        <authorList>
            <person name="Goeker M."/>
        </authorList>
    </citation>
    <scope>NUCLEOTIDE SEQUENCE [LARGE SCALE GENOMIC DNA]</scope>
    <source>
        <strain evidence="3 4">DSM 20549</strain>
    </source>
</reference>
<accession>A0A497YCY8</accession>
<dbReference type="EMBL" id="RCCP01000004">
    <property type="protein sequence ID" value="RLJ86133.1"/>
    <property type="molecule type" value="Genomic_DNA"/>
</dbReference>